<reference evidence="1" key="1">
    <citation type="submission" date="2024-02" db="EMBL/GenBank/DDBJ databases">
        <authorList>
            <consortium name="ELIXIR-Norway"/>
            <consortium name="Elixir Norway"/>
        </authorList>
    </citation>
    <scope>NUCLEOTIDE SEQUENCE</scope>
</reference>
<sequence length="257" mass="28234">MQAQILLNGSPLITSSKSKHIVLDKLGIRSPDYVLSRTRSSFQGYYYYYYKPLAGIRTRRVRGRTPRVRASSTANSNEEELENSAAAAAAAAAGAEEVRVKIQVGQVGNCSESVYFFHKIFGASSSIVVVTLPKPLGIVFEESQWRDGNGKFRVVVAGLVPGGNADRASRVAKLFHGGSKLMRNQNQPVFDGDVRPGDILRATTTVGVIVDFLGIRRPQRVIDVYKVDGRPWHLIMRALNASFVADGDVTLVLERRL</sequence>
<keyword evidence="2" id="KW-1185">Reference proteome</keyword>
<gene>
    <name evidence="1" type="ORF">CSSPJE1EN1_LOCUS8340</name>
</gene>
<evidence type="ECO:0000313" key="1">
    <source>
        <dbReference type="EMBL" id="CAK9262862.1"/>
    </source>
</evidence>
<accession>A0ABP0W8T1</accession>
<proteinExistence type="predicted"/>
<dbReference type="Proteomes" id="UP001497444">
    <property type="component" value="Chromosome 15"/>
</dbReference>
<protein>
    <submittedName>
        <fullName evidence="1">Uncharacterized protein</fullName>
    </submittedName>
</protein>
<organism evidence="1 2">
    <name type="scientific">Sphagnum jensenii</name>
    <dbReference type="NCBI Taxonomy" id="128206"/>
    <lineage>
        <taxon>Eukaryota</taxon>
        <taxon>Viridiplantae</taxon>
        <taxon>Streptophyta</taxon>
        <taxon>Embryophyta</taxon>
        <taxon>Bryophyta</taxon>
        <taxon>Sphagnophytina</taxon>
        <taxon>Sphagnopsida</taxon>
        <taxon>Sphagnales</taxon>
        <taxon>Sphagnaceae</taxon>
        <taxon>Sphagnum</taxon>
    </lineage>
</organism>
<dbReference type="EMBL" id="OZ020110">
    <property type="protein sequence ID" value="CAK9262862.1"/>
    <property type="molecule type" value="Genomic_DNA"/>
</dbReference>
<evidence type="ECO:0000313" key="2">
    <source>
        <dbReference type="Proteomes" id="UP001497444"/>
    </source>
</evidence>
<name>A0ABP0W8T1_9BRYO</name>